<dbReference type="OrthoDB" id="3268127at2"/>
<keyword evidence="1" id="KW-0812">Transmembrane</keyword>
<name>A0A448PGC9_9ACTO</name>
<keyword evidence="1" id="KW-1133">Transmembrane helix</keyword>
<evidence type="ECO:0000256" key="1">
    <source>
        <dbReference type="SAM" id="Phobius"/>
    </source>
</evidence>
<evidence type="ECO:0000313" key="3">
    <source>
        <dbReference type="Proteomes" id="UP000269542"/>
    </source>
</evidence>
<keyword evidence="3" id="KW-1185">Reference proteome</keyword>
<protein>
    <submittedName>
        <fullName evidence="2">Uncharacterized protein</fullName>
    </submittedName>
</protein>
<dbReference type="Proteomes" id="UP000269542">
    <property type="component" value="Chromosome"/>
</dbReference>
<accession>A0A448PGC9</accession>
<dbReference type="KEGG" id="tbw:NCTC13354_01734"/>
<gene>
    <name evidence="2" type="ORF">NCTC13354_01734</name>
</gene>
<sequence>MHKYERPLLIVAIIFMIAMAVIGWYTVVRVKFEPAVVTAAVIGSVATGGGIYGMSRDSAYFVAGGALGAGLLFPTTFGYIPMIIGFVLFILIVSLRMFTSTFEN</sequence>
<evidence type="ECO:0000313" key="2">
    <source>
        <dbReference type="EMBL" id="VEI14007.1"/>
    </source>
</evidence>
<dbReference type="RefSeq" id="WP_126417050.1">
    <property type="nucleotide sequence ID" value="NZ_LR134476.1"/>
</dbReference>
<dbReference type="AlphaFoldDB" id="A0A448PGC9"/>
<proteinExistence type="predicted"/>
<keyword evidence="1" id="KW-0472">Membrane</keyword>
<reference evidence="2 3" key="1">
    <citation type="submission" date="2018-12" db="EMBL/GenBank/DDBJ databases">
        <authorList>
            <consortium name="Pathogen Informatics"/>
        </authorList>
    </citation>
    <scope>NUCLEOTIDE SEQUENCE [LARGE SCALE GENOMIC DNA]</scope>
    <source>
        <strain evidence="2 3">NCTC13354</strain>
    </source>
</reference>
<dbReference type="EMBL" id="LR134476">
    <property type="protein sequence ID" value="VEI14007.1"/>
    <property type="molecule type" value="Genomic_DNA"/>
</dbReference>
<feature type="transmembrane region" description="Helical" evidence="1">
    <location>
        <begin position="34"/>
        <end position="52"/>
    </location>
</feature>
<organism evidence="2 3">
    <name type="scientific">Trueperella bialowiezensis</name>
    <dbReference type="NCBI Taxonomy" id="312285"/>
    <lineage>
        <taxon>Bacteria</taxon>
        <taxon>Bacillati</taxon>
        <taxon>Actinomycetota</taxon>
        <taxon>Actinomycetes</taxon>
        <taxon>Actinomycetales</taxon>
        <taxon>Actinomycetaceae</taxon>
        <taxon>Trueperella</taxon>
    </lineage>
</organism>
<feature type="transmembrane region" description="Helical" evidence="1">
    <location>
        <begin position="7"/>
        <end position="28"/>
    </location>
</feature>